<dbReference type="AlphaFoldDB" id="A0A8C6EQ49"/>
<dbReference type="Gene3D" id="2.10.60.10">
    <property type="entry name" value="CD59"/>
    <property type="match status" value="1"/>
</dbReference>
<name>A0A8C6EQ49_MARMA</name>
<reference evidence="4" key="1">
    <citation type="submission" date="2025-08" db="UniProtKB">
        <authorList>
            <consortium name="Ensembl"/>
        </authorList>
    </citation>
    <scope>IDENTIFICATION</scope>
</reference>
<dbReference type="PANTHER" id="PTHR15049">
    <property type="entry name" value="GLYCOSYL-PHOSPHATIDYLINOSITOL-ANCHORED MOLECULE-LIKE PROTEIN-RELATED"/>
    <property type="match status" value="1"/>
</dbReference>
<dbReference type="Ensembl" id="ENSMMMT00000007445.1">
    <property type="protein sequence ID" value="ENSMMMP00000006557.1"/>
    <property type="gene ID" value="ENSMMMG00000005875.1"/>
</dbReference>
<feature type="chain" id="PRO_5034667733" description="UPAR/Ly6 domain-containing protein" evidence="2">
    <location>
        <begin position="19"/>
        <end position="187"/>
    </location>
</feature>
<feature type="signal peptide" evidence="2">
    <location>
        <begin position="1"/>
        <end position="18"/>
    </location>
</feature>
<dbReference type="InterPro" id="IPR016054">
    <property type="entry name" value="LY6_UPA_recep-like"/>
</dbReference>
<proteinExistence type="predicted"/>
<dbReference type="InterPro" id="IPR045860">
    <property type="entry name" value="Snake_toxin-like_sf"/>
</dbReference>
<dbReference type="SUPFAM" id="SSF57302">
    <property type="entry name" value="Snake toxin-like"/>
    <property type="match status" value="1"/>
</dbReference>
<accession>A0A8C6EQ49</accession>
<evidence type="ECO:0000256" key="2">
    <source>
        <dbReference type="SAM" id="SignalP"/>
    </source>
</evidence>
<evidence type="ECO:0000259" key="3">
    <source>
        <dbReference type="SMART" id="SM00134"/>
    </source>
</evidence>
<evidence type="ECO:0000313" key="5">
    <source>
        <dbReference type="Proteomes" id="UP000694407"/>
    </source>
</evidence>
<dbReference type="InterPro" id="IPR052874">
    <property type="entry name" value="Sperm-ZP_regulatory"/>
</dbReference>
<protein>
    <recommendedName>
        <fullName evidence="3">UPAR/Ly6 domain-containing protein</fullName>
    </recommendedName>
</protein>
<evidence type="ECO:0000256" key="1">
    <source>
        <dbReference type="ARBA" id="ARBA00022729"/>
    </source>
</evidence>
<dbReference type="SMART" id="SM00134">
    <property type="entry name" value="LU"/>
    <property type="match status" value="1"/>
</dbReference>
<evidence type="ECO:0000313" key="4">
    <source>
        <dbReference type="Ensembl" id="ENSMMMP00000006557.1"/>
    </source>
</evidence>
<dbReference type="GeneTree" id="ENSGT00940000159966"/>
<keyword evidence="1 2" id="KW-0732">Signal</keyword>
<organism evidence="4 5">
    <name type="scientific">Marmota marmota marmota</name>
    <name type="common">Alpine marmot</name>
    <dbReference type="NCBI Taxonomy" id="9994"/>
    <lineage>
        <taxon>Eukaryota</taxon>
        <taxon>Metazoa</taxon>
        <taxon>Chordata</taxon>
        <taxon>Craniata</taxon>
        <taxon>Vertebrata</taxon>
        <taxon>Euteleostomi</taxon>
        <taxon>Mammalia</taxon>
        <taxon>Eutheria</taxon>
        <taxon>Euarchontoglires</taxon>
        <taxon>Glires</taxon>
        <taxon>Rodentia</taxon>
        <taxon>Sciuromorpha</taxon>
        <taxon>Sciuridae</taxon>
        <taxon>Xerinae</taxon>
        <taxon>Marmotini</taxon>
        <taxon>Marmota</taxon>
    </lineage>
</organism>
<feature type="domain" description="UPAR/Ly6" evidence="3">
    <location>
        <begin position="59"/>
        <end position="154"/>
    </location>
</feature>
<dbReference type="Pfam" id="PF00021">
    <property type="entry name" value="UPAR_LY6"/>
    <property type="match status" value="1"/>
</dbReference>
<reference evidence="4" key="2">
    <citation type="submission" date="2025-09" db="UniProtKB">
        <authorList>
            <consortium name="Ensembl"/>
        </authorList>
    </citation>
    <scope>IDENTIFICATION</scope>
</reference>
<dbReference type="PROSITE" id="PS00983">
    <property type="entry name" value="LY6_UPAR"/>
    <property type="match status" value="1"/>
</dbReference>
<dbReference type="InterPro" id="IPR018363">
    <property type="entry name" value="CD59_antigen_CS"/>
</dbReference>
<gene>
    <name evidence="4" type="primary">Gml</name>
</gene>
<keyword evidence="5" id="KW-1185">Reference proteome</keyword>
<sequence>MMPPLFLLLFVGLPPVESNFTNVTKGQLLHGEDEMVTGGRIRWGRSPMPAFPPSGTFNVQCHECVAENTFDCPRLRTCLYDHRRCMTVAARVSPRLLLVYKNCTRNCTFVYAAEQPPETPRRVLPNQFYFANCCGGMSCNSGGPTNVERDFLPPQIIEEDFVAESAYLGKPKFVLSFASIIVSNTLT</sequence>
<dbReference type="PANTHER" id="PTHR15049:SF2">
    <property type="entry name" value="GLYCOSYL-PHOSPHATIDYLINOSITOL-ANCHORED MOLECULE-LIKE PROTEIN"/>
    <property type="match status" value="1"/>
</dbReference>
<dbReference type="Proteomes" id="UP000694407">
    <property type="component" value="Unplaced"/>
</dbReference>